<dbReference type="HOGENOM" id="CLU_004466_0_0_10"/>
<dbReference type="InterPro" id="IPR050708">
    <property type="entry name" value="T6SS_VgrG/RHS"/>
</dbReference>
<gene>
    <name evidence="2" type="ordered locus">Solca_3083</name>
</gene>
<dbReference type="InterPro" id="IPR022385">
    <property type="entry name" value="Rhs_assc_core"/>
</dbReference>
<sequence>MKKLIIMNSIPKLIAWLLFCLPFISLGQSSNQNYVQSRTPLIPVTDPNALNSLNYTQQQTSIQYFDGLGRPLQTVQKQAATNAKDIVQPFTYDNMGRETKKYLPYSNITGLQDGSYKTNALTAGQGVWAHYKLATQSIDTTSFPFSETIFETSPLNRATEQGAPGKAFRVLKNATGISTLLGNTVKTEYGTNTATEVKLWTITATGATSTTNYAANQLYKTTLKDENWKAADGVHGTVQEFKDKEGKVVLKRTFNKNNAETTETLSTYYLYDDFGNLRYVLPPAVTVSSFTETDTQFKDLIYGYHYDSRQRVVEKKIPGKDWEYIVYNKLDQVVYTQDGNQRLKTPNKEWSFNKYDALGRVILTGIMQANGTRDVLQNYINGQTILWESKGAVHYGYTNNTMPQTTMKVLTANYYDDYNFSKPAGYTYVTDTLNTQSNMTHGLLTGSMVKVLNSNDSLWIVNYYDKEGRVIQQQEQNYVGGKDIVNTKYSFTGQPLVVKRVHTGRNGNAVTVINWYEYDHMGRKKRTLQKINGEQRIILAAYDYNELGQQVTKKLNSRNNGSTYTQTVKYNYNIRGWLTKINDPASMGTDKFGLTLKYENGTVPQYNGNISGMDWKGAKVNLQQSYAFSYDKLNRLLNAQSTAGGSFNERIDGYDLMGNIQKLSRRTTGNLVIDSLTYTYSGNRLLAVEDKGTTAGFVNGKTQSIEYRYDLNGNITRDFNAGLDTIQYNYLNLPTLIKKGTQTVRYVYDAGGRKLRRVLVGTIDSLEYVDGIQYKNGSIEFMQTEEGIAYKNGASPYIYRYNLTDNLGNVRVTVNEDGTVFQEDSYYAFGMRMNLPNNIYSSPQNKYLYNGKEEQDVTGWYDYGTRQYDPTLGRWNVIDPLAEKMRRHSPYNYAFDNPIRFIDPDGMSPAGGPGDDWLKFLNGVGWGITKNVNSTVNGATNLVTSFASDPVSTTKNVASTVAHPGKIIKDIKAGVKRDVNTLKNGDVTQKGEVVGDWGTAVATVLLGAELEKSFASGAGNVTKKVASDASKLDGSFSIVDWTGYPQGGVKPSGTFRLLEGTEQTAARKTANSANAAMRKANPSMYAGKEIHEIKPVKFGGSPTDQANKIILSPQEHQQYTNFWNKLMRDTNKF</sequence>
<dbReference type="AlphaFoldDB" id="H8KWI1"/>
<organism evidence="2 3">
    <name type="scientific">Solitalea canadensis (strain ATCC 29591 / DSM 3403 / JCM 21819 / LMG 8368 / NBRC 15130 / NCIMB 12057 / USAM 9D)</name>
    <name type="common">Flexibacter canadensis</name>
    <dbReference type="NCBI Taxonomy" id="929556"/>
    <lineage>
        <taxon>Bacteria</taxon>
        <taxon>Pseudomonadati</taxon>
        <taxon>Bacteroidota</taxon>
        <taxon>Sphingobacteriia</taxon>
        <taxon>Sphingobacteriales</taxon>
        <taxon>Sphingobacteriaceae</taxon>
        <taxon>Solitalea</taxon>
    </lineage>
</organism>
<dbReference type="Gene3D" id="2.180.10.10">
    <property type="entry name" value="RHS repeat-associated core"/>
    <property type="match status" value="1"/>
</dbReference>
<evidence type="ECO:0000313" key="3">
    <source>
        <dbReference type="Proteomes" id="UP000007590"/>
    </source>
</evidence>
<dbReference type="STRING" id="929556.Solca_3083"/>
<dbReference type="Pfam" id="PF20041">
    <property type="entry name" value="DUF6443"/>
    <property type="match status" value="1"/>
</dbReference>
<feature type="domain" description="DUF6443" evidence="1">
    <location>
        <begin position="37"/>
        <end position="174"/>
    </location>
</feature>
<protein>
    <submittedName>
        <fullName evidence="2">RHS repeat-associated core domain protein</fullName>
    </submittedName>
</protein>
<dbReference type="PANTHER" id="PTHR32305">
    <property type="match status" value="1"/>
</dbReference>
<dbReference type="KEGG" id="scn:Solca_3083"/>
<dbReference type="RefSeq" id="WP_014681325.1">
    <property type="nucleotide sequence ID" value="NC_017770.1"/>
</dbReference>
<dbReference type="NCBIfam" id="TIGR03696">
    <property type="entry name" value="Rhs_assc_core"/>
    <property type="match status" value="1"/>
</dbReference>
<proteinExistence type="predicted"/>
<reference evidence="2" key="1">
    <citation type="submission" date="2012-02" db="EMBL/GenBank/DDBJ databases">
        <title>The complete genome of Solitalea canadensis DSM 3403.</title>
        <authorList>
            <consortium name="US DOE Joint Genome Institute (JGI-PGF)"/>
            <person name="Lucas S."/>
            <person name="Copeland A."/>
            <person name="Lapidus A."/>
            <person name="Glavina del Rio T."/>
            <person name="Dalin E."/>
            <person name="Tice H."/>
            <person name="Bruce D."/>
            <person name="Goodwin L."/>
            <person name="Pitluck S."/>
            <person name="Peters L."/>
            <person name="Ovchinnikova G."/>
            <person name="Lu M."/>
            <person name="Kyrpides N."/>
            <person name="Mavromatis K."/>
            <person name="Ivanova N."/>
            <person name="Brettin T."/>
            <person name="Detter J.C."/>
            <person name="Han C."/>
            <person name="Larimer F."/>
            <person name="Land M."/>
            <person name="Hauser L."/>
            <person name="Markowitz V."/>
            <person name="Cheng J.-F."/>
            <person name="Hugenholtz P."/>
            <person name="Woyke T."/>
            <person name="Wu D."/>
            <person name="Spring S."/>
            <person name="Schroeder M."/>
            <person name="Kopitz M."/>
            <person name="Brambilla E."/>
            <person name="Klenk H.-P."/>
            <person name="Eisen J.A."/>
        </authorList>
    </citation>
    <scope>NUCLEOTIDE SEQUENCE</scope>
    <source>
        <strain evidence="2">DSM 3403</strain>
    </source>
</reference>
<evidence type="ECO:0000259" key="1">
    <source>
        <dbReference type="Pfam" id="PF20041"/>
    </source>
</evidence>
<evidence type="ECO:0000313" key="2">
    <source>
        <dbReference type="EMBL" id="AFD08099.1"/>
    </source>
</evidence>
<accession>H8KWI1</accession>
<keyword evidence="3" id="KW-1185">Reference proteome</keyword>
<dbReference type="PANTHER" id="PTHR32305:SF15">
    <property type="entry name" value="PROTEIN RHSA-RELATED"/>
    <property type="match status" value="1"/>
</dbReference>
<dbReference type="Proteomes" id="UP000007590">
    <property type="component" value="Chromosome"/>
</dbReference>
<dbReference type="eggNOG" id="COG3209">
    <property type="taxonomic scope" value="Bacteria"/>
</dbReference>
<dbReference type="InterPro" id="IPR045619">
    <property type="entry name" value="DUF6443"/>
</dbReference>
<name>H8KWI1_SOLCM</name>
<dbReference type="EMBL" id="CP003349">
    <property type="protein sequence ID" value="AFD08099.1"/>
    <property type="molecule type" value="Genomic_DNA"/>
</dbReference>